<sequence length="120" mass="14068">MRYENITTHFNDINCLDFTSNNGSEGNFIINTNDELIDIVNAIRKEQGNIDLVDVNDNNEVYYNFYLLFDIEKKTVSIQAVCNHGEKDDEVWYELPMTEEEKTNVMWKLVNMLAKVIYDS</sequence>
<organism evidence="1">
    <name type="scientific">Siphoviridae sp. ctXZx16</name>
    <dbReference type="NCBI Taxonomy" id="2826371"/>
    <lineage>
        <taxon>Viruses</taxon>
        <taxon>Duplodnaviria</taxon>
        <taxon>Heunggongvirae</taxon>
        <taxon>Uroviricota</taxon>
        <taxon>Caudoviricetes</taxon>
    </lineage>
</organism>
<dbReference type="EMBL" id="BK014925">
    <property type="protein sequence ID" value="DAD82987.1"/>
    <property type="molecule type" value="Genomic_DNA"/>
</dbReference>
<evidence type="ECO:0000313" key="1">
    <source>
        <dbReference type="EMBL" id="DAD82987.1"/>
    </source>
</evidence>
<name>A0A8S5MM20_9CAUD</name>
<proteinExistence type="predicted"/>
<protein>
    <submittedName>
        <fullName evidence="1">Uncharacterized protein</fullName>
    </submittedName>
</protein>
<reference evidence="1" key="1">
    <citation type="journal article" date="2021" name="Proc. Natl. Acad. Sci. U.S.A.">
        <title>A Catalog of Tens of Thousands of Viruses from Human Metagenomes Reveals Hidden Associations with Chronic Diseases.</title>
        <authorList>
            <person name="Tisza M.J."/>
            <person name="Buck C.B."/>
        </authorList>
    </citation>
    <scope>NUCLEOTIDE SEQUENCE</scope>
    <source>
        <strain evidence="1">CtXZx16</strain>
    </source>
</reference>
<accession>A0A8S5MM20</accession>